<keyword evidence="7" id="KW-0175">Coiled coil</keyword>
<dbReference type="InterPro" id="IPR013083">
    <property type="entry name" value="Znf_RING/FYVE/PHD"/>
</dbReference>
<dbReference type="InterPro" id="IPR051348">
    <property type="entry name" value="U-box_ubiquitin_ligases"/>
</dbReference>
<keyword evidence="12" id="KW-1185">Reference proteome</keyword>
<keyword evidence="5" id="KW-0808">Transferase</keyword>
<accession>A0AAV6JQ15</accession>
<evidence type="ECO:0000256" key="6">
    <source>
        <dbReference type="ARBA" id="ARBA00022786"/>
    </source>
</evidence>
<evidence type="ECO:0000259" key="9">
    <source>
        <dbReference type="PROSITE" id="PS50011"/>
    </source>
</evidence>
<comment type="catalytic activity">
    <reaction evidence="1">
        <text>S-ubiquitinyl-[E2 ubiquitin-conjugating enzyme]-L-cysteine + [acceptor protein]-L-lysine = [E2 ubiquitin-conjugating enzyme]-L-cysteine + N(6)-ubiquitinyl-[acceptor protein]-L-lysine.</text>
        <dbReference type="EC" id="2.3.2.27"/>
    </reaction>
</comment>
<sequence length="1162" mass="130791">MEDTYMEDVSRVWKSWHFKGAPHLPRVRDQGEVCGCCAPVSTAQCTAAYHSITNTTIVEQGFGEFLQDSDDGVFINNSRDKFTKVLIFFFETFDLQPGFVLKNSFGVGGLTYDWDFIIILLLLVTCDMADDSATVETDSGSESRQLQVYLGDSTQHSSPSTSLEGGGGGPNYELYDELEEAMAEEDKSLREAFEESMRRREALKDAIDAVRMRERKDFEEALARKAKEVENLSQQVDKIAIDLCVALDEKSSLQMEIAKSNQMVQESEQNMLSAVEQLENYKMEQDDLQEQPSNTITPLYFSLHEIERAIGNFDPSMKIGQGVYGPVYRGFLRHTQVAIKTLISQSMQGRSEFQQEVHILSKLRHPNLVTLIGSCPDACIIIYEYLPNGSLEDRLSCRDNSTPLSWKTRIRIAAELCSVLIFLHSDSIVHGDLKPDNILLDANYVCKLSDFGICRVVNRNEESSNTRGCCVTVSRGTFGYIDPDFAGELTPKSDVYSFGVILLRLLTGNKPAAGLPAEMQKALDDERLIDILDPTVEDWPFVQAQQLAYLAMRCCDRNPTSRPDLASEVWRLLKPMRASCDISSFQVSSEENRQTPPYFICPIVQDIMQDPHVAADGYTYELEALIGWLDGGHTSVETDEGSESRELQVYWGGSTSLQEGGGGGPNYELYDELEKVMAGEDKSLQEAFEESMRRREALKDAIDAVHMRERKDFEEALARKAKEVENMSQQVDKIAIDLCVALDEKSSLQMEIAKSNQMVQESEQNTLSAVEQLEKYKMEQDDLQEQPSNTITPLYFSLHEIERAIGNFDPSMKIGQGVYGPVYRGFLRHTQVAIKTLISQSMQGRSEFQQEVYILSKLRHPNLVTFIGSCPDACIIIYEYLPNGSLEDRLSCRDNSTPLSWKTRIRIAAELCSVLIFLHSDSIVHGDLKPDNILLDANYVCKLSDFGICRVVTRNEESSNTRGCCVTVSRGTFGYIDPDFAGELTPKSDVYSFGVILLRLLTGNKPAVGLPAEMQKALDDERLIDILDPTVEDWPFVQAQQLAYLAMRCCERNPTSRPDLASEVWRLLEPMRASCDISSFQVSSEENRQTPPYFICPIVQDIMQDPHVAADGYTYELEALRGWLDGGHSTSPMTNLQLPHCNVVPNRALRSAIQEWQQLQQR</sequence>
<dbReference type="EC" id="2.3.2.27" evidence="4"/>
<evidence type="ECO:0000256" key="1">
    <source>
        <dbReference type="ARBA" id="ARBA00000900"/>
    </source>
</evidence>
<evidence type="ECO:0000256" key="4">
    <source>
        <dbReference type="ARBA" id="ARBA00012483"/>
    </source>
</evidence>
<dbReference type="Proteomes" id="UP000823749">
    <property type="component" value="Chromosome 6"/>
</dbReference>
<dbReference type="EMBL" id="JACTNZ010000006">
    <property type="protein sequence ID" value="KAG5543351.1"/>
    <property type="molecule type" value="Genomic_DNA"/>
</dbReference>
<dbReference type="InterPro" id="IPR011009">
    <property type="entry name" value="Kinase-like_dom_sf"/>
</dbReference>
<dbReference type="GO" id="GO:0061630">
    <property type="term" value="F:ubiquitin protein ligase activity"/>
    <property type="evidence" value="ECO:0007669"/>
    <property type="project" value="UniProtKB-EC"/>
</dbReference>
<dbReference type="SMART" id="SM00220">
    <property type="entry name" value="S_TKc"/>
    <property type="match status" value="2"/>
</dbReference>
<dbReference type="AlphaFoldDB" id="A0AAV6JQ15"/>
<reference evidence="11 12" key="1">
    <citation type="submission" date="2020-08" db="EMBL/GenBank/DDBJ databases">
        <title>Plant Genome Project.</title>
        <authorList>
            <person name="Zhang R.-G."/>
        </authorList>
    </citation>
    <scope>NUCLEOTIDE SEQUENCE [LARGE SCALE GENOMIC DNA]</scope>
    <source>
        <strain evidence="11">WSP0</strain>
        <tissue evidence="11">Leaf</tissue>
    </source>
</reference>
<feature type="coiled-coil region" evidence="7">
    <location>
        <begin position="670"/>
        <end position="765"/>
    </location>
</feature>
<evidence type="ECO:0000256" key="8">
    <source>
        <dbReference type="SAM" id="MobiDB-lite"/>
    </source>
</evidence>
<proteinExistence type="predicted"/>
<feature type="coiled-coil region" evidence="7">
    <location>
        <begin position="175"/>
        <end position="291"/>
    </location>
</feature>
<name>A0AAV6JQ15_9ERIC</name>
<dbReference type="SUPFAM" id="SSF57850">
    <property type="entry name" value="RING/U-box"/>
    <property type="match status" value="2"/>
</dbReference>
<comment type="function">
    <text evidence="2">Functions as an E3 ubiquitin ligase.</text>
</comment>
<dbReference type="Gene3D" id="1.10.510.10">
    <property type="entry name" value="Transferase(Phosphotransferase) domain 1"/>
    <property type="match status" value="2"/>
</dbReference>
<comment type="caution">
    <text evidence="11">The sequence shown here is derived from an EMBL/GenBank/DDBJ whole genome shotgun (WGS) entry which is preliminary data.</text>
</comment>
<feature type="domain" description="Protein kinase" evidence="9">
    <location>
        <begin position="313"/>
        <end position="577"/>
    </location>
</feature>
<dbReference type="GO" id="GO:0004672">
    <property type="term" value="F:protein kinase activity"/>
    <property type="evidence" value="ECO:0007669"/>
    <property type="project" value="InterPro"/>
</dbReference>
<dbReference type="PROSITE" id="PS51698">
    <property type="entry name" value="U_BOX"/>
    <property type="match status" value="2"/>
</dbReference>
<dbReference type="PANTHER" id="PTHR45647">
    <property type="entry name" value="OS02G0152300 PROTEIN"/>
    <property type="match status" value="1"/>
</dbReference>
<dbReference type="Gene3D" id="3.30.200.20">
    <property type="entry name" value="Phosphorylase Kinase, domain 1"/>
    <property type="match status" value="2"/>
</dbReference>
<dbReference type="InterPro" id="IPR008271">
    <property type="entry name" value="Ser/Thr_kinase_AS"/>
</dbReference>
<dbReference type="Pfam" id="PF07714">
    <property type="entry name" value="PK_Tyr_Ser-Thr"/>
    <property type="match status" value="1"/>
</dbReference>
<evidence type="ECO:0000256" key="3">
    <source>
        <dbReference type="ARBA" id="ARBA00004906"/>
    </source>
</evidence>
<evidence type="ECO:0000256" key="2">
    <source>
        <dbReference type="ARBA" id="ARBA00003861"/>
    </source>
</evidence>
<feature type="domain" description="U-box" evidence="10">
    <location>
        <begin position="594"/>
        <end position="635"/>
    </location>
</feature>
<organism evidence="11 12">
    <name type="scientific">Rhododendron griersonianum</name>
    <dbReference type="NCBI Taxonomy" id="479676"/>
    <lineage>
        <taxon>Eukaryota</taxon>
        <taxon>Viridiplantae</taxon>
        <taxon>Streptophyta</taxon>
        <taxon>Embryophyta</taxon>
        <taxon>Tracheophyta</taxon>
        <taxon>Spermatophyta</taxon>
        <taxon>Magnoliopsida</taxon>
        <taxon>eudicotyledons</taxon>
        <taxon>Gunneridae</taxon>
        <taxon>Pentapetalae</taxon>
        <taxon>asterids</taxon>
        <taxon>Ericales</taxon>
        <taxon>Ericaceae</taxon>
        <taxon>Ericoideae</taxon>
        <taxon>Rhodoreae</taxon>
        <taxon>Rhododendron</taxon>
    </lineage>
</organism>
<dbReference type="InterPro" id="IPR001245">
    <property type="entry name" value="Ser-Thr/Tyr_kinase_cat_dom"/>
</dbReference>
<comment type="pathway">
    <text evidence="3">Protein modification; protein ubiquitination.</text>
</comment>
<evidence type="ECO:0000313" key="11">
    <source>
        <dbReference type="EMBL" id="KAG5543351.1"/>
    </source>
</evidence>
<feature type="domain" description="Protein kinase" evidence="9">
    <location>
        <begin position="808"/>
        <end position="1072"/>
    </location>
</feature>
<dbReference type="PROSITE" id="PS50011">
    <property type="entry name" value="PROTEIN_KINASE_DOM"/>
    <property type="match status" value="2"/>
</dbReference>
<evidence type="ECO:0000313" key="12">
    <source>
        <dbReference type="Proteomes" id="UP000823749"/>
    </source>
</evidence>
<dbReference type="Pfam" id="PF04564">
    <property type="entry name" value="U-box"/>
    <property type="match status" value="2"/>
</dbReference>
<keyword evidence="6" id="KW-0833">Ubl conjugation pathway</keyword>
<dbReference type="InterPro" id="IPR003613">
    <property type="entry name" value="Ubox_domain"/>
</dbReference>
<dbReference type="PROSITE" id="PS00108">
    <property type="entry name" value="PROTEIN_KINASE_ST"/>
    <property type="match status" value="2"/>
</dbReference>
<protein>
    <recommendedName>
        <fullName evidence="4">RING-type E3 ubiquitin transferase</fullName>
        <ecNumber evidence="4">2.3.2.27</ecNumber>
    </recommendedName>
</protein>
<dbReference type="CDD" id="cd16655">
    <property type="entry name" value="RING-Ubox_WDSUB1-like"/>
    <property type="match status" value="2"/>
</dbReference>
<feature type="compositionally biased region" description="Polar residues" evidence="8">
    <location>
        <begin position="151"/>
        <end position="163"/>
    </location>
</feature>
<evidence type="ECO:0000256" key="5">
    <source>
        <dbReference type="ARBA" id="ARBA00022679"/>
    </source>
</evidence>
<dbReference type="InterPro" id="IPR000719">
    <property type="entry name" value="Prot_kinase_dom"/>
</dbReference>
<feature type="region of interest" description="Disordered" evidence="8">
    <location>
        <begin position="151"/>
        <end position="170"/>
    </location>
</feature>
<dbReference type="GO" id="GO:0005524">
    <property type="term" value="F:ATP binding"/>
    <property type="evidence" value="ECO:0007669"/>
    <property type="project" value="InterPro"/>
</dbReference>
<dbReference type="Gene3D" id="3.30.40.10">
    <property type="entry name" value="Zinc/RING finger domain, C3HC4 (zinc finger)"/>
    <property type="match status" value="2"/>
</dbReference>
<evidence type="ECO:0000259" key="10">
    <source>
        <dbReference type="PROSITE" id="PS51698"/>
    </source>
</evidence>
<feature type="domain" description="U-box" evidence="10">
    <location>
        <begin position="1089"/>
        <end position="1162"/>
    </location>
</feature>
<dbReference type="PANTHER" id="PTHR45647:SF100">
    <property type="entry name" value="U-BOX DOMAIN-CONTAINING PROTEIN 33"/>
    <property type="match status" value="1"/>
</dbReference>
<dbReference type="GO" id="GO:0016567">
    <property type="term" value="P:protein ubiquitination"/>
    <property type="evidence" value="ECO:0007669"/>
    <property type="project" value="InterPro"/>
</dbReference>
<dbReference type="Pfam" id="PF00069">
    <property type="entry name" value="Pkinase"/>
    <property type="match status" value="1"/>
</dbReference>
<gene>
    <name evidence="11" type="ORF">RHGRI_016172</name>
</gene>
<dbReference type="SMART" id="SM00504">
    <property type="entry name" value="Ubox"/>
    <property type="match status" value="2"/>
</dbReference>
<dbReference type="SUPFAM" id="SSF56112">
    <property type="entry name" value="Protein kinase-like (PK-like)"/>
    <property type="match status" value="2"/>
</dbReference>
<evidence type="ECO:0000256" key="7">
    <source>
        <dbReference type="SAM" id="Coils"/>
    </source>
</evidence>